<dbReference type="GO" id="GO:0006415">
    <property type="term" value="P:translational termination"/>
    <property type="evidence" value="ECO:0007669"/>
    <property type="project" value="UniProtKB-UniRule"/>
</dbReference>
<evidence type="ECO:0000256" key="4">
    <source>
        <dbReference type="ARBA" id="ARBA00022917"/>
    </source>
</evidence>
<gene>
    <name evidence="5 8" type="primary">frr</name>
    <name evidence="8" type="ORF">SCHIN_v1c03960</name>
</gene>
<evidence type="ECO:0000256" key="2">
    <source>
        <dbReference type="ARBA" id="ARBA00005912"/>
    </source>
</evidence>
<evidence type="ECO:0000256" key="3">
    <source>
        <dbReference type="ARBA" id="ARBA00022490"/>
    </source>
</evidence>
<dbReference type="FunFam" id="1.10.132.20:FF:000001">
    <property type="entry name" value="Ribosome-recycling factor"/>
    <property type="match status" value="1"/>
</dbReference>
<evidence type="ECO:0000259" key="7">
    <source>
        <dbReference type="Pfam" id="PF01765"/>
    </source>
</evidence>
<evidence type="ECO:0000313" key="8">
    <source>
        <dbReference type="EMBL" id="QEH61593.1"/>
    </source>
</evidence>
<accession>A0A5B9Y4A4</accession>
<dbReference type="AlphaFoldDB" id="A0A5B9Y4A4"/>
<dbReference type="Proteomes" id="UP000323144">
    <property type="component" value="Chromosome"/>
</dbReference>
<dbReference type="Pfam" id="PF01765">
    <property type="entry name" value="RRF"/>
    <property type="match status" value="1"/>
</dbReference>
<keyword evidence="3 5" id="KW-0963">Cytoplasm</keyword>
<dbReference type="InterPro" id="IPR023584">
    <property type="entry name" value="Ribosome_recyc_fac_dom"/>
</dbReference>
<feature type="domain" description="Ribosome recycling factor" evidence="7">
    <location>
        <begin position="22"/>
        <end position="179"/>
    </location>
</feature>
<sequence length="181" mass="20493">MIKDILENVELEMASTIESFNDYLLKVRTGRANANMLKGVMVDFYGTLTPIEQTSQISSPEPQQLVVKPYDRSQIGSIISGINKADLGLNPMSEADLVRINIPSLTEETRKDLVKKVFKELEQFKVRIRNLRRDANDQIKKADVTEDDKKFGESEVQKLTDKFVAQLDSVAKAKEKDLMSI</sequence>
<keyword evidence="9" id="KW-1185">Reference proteome</keyword>
<reference evidence="8 9" key="1">
    <citation type="submission" date="2019-08" db="EMBL/GenBank/DDBJ databases">
        <title>Complete genome sequence of Spiroplasma chinense CCH (DSM 19755).</title>
        <authorList>
            <person name="Shen H.-Y."/>
            <person name="Lin Y.-C."/>
            <person name="Chou L."/>
            <person name="Kuo C.-H."/>
        </authorList>
    </citation>
    <scope>NUCLEOTIDE SEQUENCE [LARGE SCALE GENOMIC DNA]</scope>
    <source>
        <strain evidence="8 9">CCH</strain>
    </source>
</reference>
<dbReference type="NCBIfam" id="TIGR00496">
    <property type="entry name" value="frr"/>
    <property type="match status" value="1"/>
</dbReference>
<dbReference type="SUPFAM" id="SSF55194">
    <property type="entry name" value="Ribosome recycling factor, RRF"/>
    <property type="match status" value="1"/>
</dbReference>
<comment type="similarity">
    <text evidence="2 5">Belongs to the RRF family.</text>
</comment>
<dbReference type="PANTHER" id="PTHR20982:SF3">
    <property type="entry name" value="MITOCHONDRIAL RIBOSOME RECYCLING FACTOR PSEUDO 1"/>
    <property type="match status" value="1"/>
</dbReference>
<dbReference type="InterPro" id="IPR036191">
    <property type="entry name" value="RRF_sf"/>
</dbReference>
<dbReference type="KEGG" id="schi:SCHIN_v1c03960"/>
<dbReference type="GO" id="GO:0005737">
    <property type="term" value="C:cytoplasm"/>
    <property type="evidence" value="ECO:0007669"/>
    <property type="project" value="UniProtKB-SubCell"/>
</dbReference>
<protein>
    <recommendedName>
        <fullName evidence="5">Ribosome-recycling factor</fullName>
        <shortName evidence="5">RRF</shortName>
    </recommendedName>
    <alternativeName>
        <fullName evidence="5">Ribosome-releasing factor</fullName>
    </alternativeName>
</protein>
<dbReference type="FunFam" id="3.30.1360.40:FF:000001">
    <property type="entry name" value="Ribosome-recycling factor"/>
    <property type="match status" value="1"/>
</dbReference>
<keyword evidence="6" id="KW-0175">Coiled coil</keyword>
<dbReference type="InterPro" id="IPR002661">
    <property type="entry name" value="Ribosome_recyc_fac"/>
</dbReference>
<evidence type="ECO:0000256" key="5">
    <source>
        <dbReference type="HAMAP-Rule" id="MF_00040"/>
    </source>
</evidence>
<evidence type="ECO:0000256" key="1">
    <source>
        <dbReference type="ARBA" id="ARBA00004496"/>
    </source>
</evidence>
<comment type="subcellular location">
    <subcellularLocation>
        <location evidence="1 5">Cytoplasm</location>
    </subcellularLocation>
</comment>
<evidence type="ECO:0000313" key="9">
    <source>
        <dbReference type="Proteomes" id="UP000323144"/>
    </source>
</evidence>
<keyword evidence="4 5" id="KW-0648">Protein biosynthesis</keyword>
<dbReference type="Gene3D" id="1.10.132.20">
    <property type="entry name" value="Ribosome-recycling factor"/>
    <property type="match status" value="1"/>
</dbReference>
<organism evidence="8 9">
    <name type="scientific">Spiroplasma chinense</name>
    <dbReference type="NCBI Taxonomy" id="216932"/>
    <lineage>
        <taxon>Bacteria</taxon>
        <taxon>Bacillati</taxon>
        <taxon>Mycoplasmatota</taxon>
        <taxon>Mollicutes</taxon>
        <taxon>Entomoplasmatales</taxon>
        <taxon>Spiroplasmataceae</taxon>
        <taxon>Spiroplasma</taxon>
    </lineage>
</organism>
<proteinExistence type="inferred from homology"/>
<feature type="coiled-coil region" evidence="6">
    <location>
        <begin position="114"/>
        <end position="148"/>
    </location>
</feature>
<dbReference type="EMBL" id="CP043026">
    <property type="protein sequence ID" value="QEH61593.1"/>
    <property type="molecule type" value="Genomic_DNA"/>
</dbReference>
<dbReference type="GO" id="GO:0043023">
    <property type="term" value="F:ribosomal large subunit binding"/>
    <property type="evidence" value="ECO:0007669"/>
    <property type="project" value="TreeGrafter"/>
</dbReference>
<name>A0A5B9Y4A4_9MOLU</name>
<comment type="function">
    <text evidence="5">Responsible for the release of ribosomes from messenger RNA at the termination of protein biosynthesis. May increase the efficiency of translation by recycling ribosomes from one round of translation to another.</text>
</comment>
<dbReference type="Gene3D" id="3.30.1360.40">
    <property type="match status" value="1"/>
</dbReference>
<dbReference type="RefSeq" id="WP_166507985.1">
    <property type="nucleotide sequence ID" value="NZ_CP043026.1"/>
</dbReference>
<evidence type="ECO:0000256" key="6">
    <source>
        <dbReference type="SAM" id="Coils"/>
    </source>
</evidence>
<dbReference type="HAMAP" id="MF_00040">
    <property type="entry name" value="RRF"/>
    <property type="match status" value="1"/>
</dbReference>
<dbReference type="PANTHER" id="PTHR20982">
    <property type="entry name" value="RIBOSOME RECYCLING FACTOR"/>
    <property type="match status" value="1"/>
</dbReference>
<dbReference type="CDD" id="cd00520">
    <property type="entry name" value="RRF"/>
    <property type="match status" value="1"/>
</dbReference>